<evidence type="ECO:0000313" key="1">
    <source>
        <dbReference type="EMBL" id="DAE01688.1"/>
    </source>
</evidence>
<organism evidence="1">
    <name type="scientific">Siphoviridae sp. ctkyp1</name>
    <dbReference type="NCBI Taxonomy" id="2825646"/>
    <lineage>
        <taxon>Viruses</taxon>
        <taxon>Duplodnaviria</taxon>
        <taxon>Heunggongvirae</taxon>
        <taxon>Uroviricota</taxon>
        <taxon>Caudoviricetes</taxon>
    </lineage>
</organism>
<accession>A0A8S5P4X1</accession>
<proteinExistence type="predicted"/>
<name>A0A8S5P4X1_9CAUD</name>
<dbReference type="EMBL" id="BK015328">
    <property type="protein sequence ID" value="DAE01688.1"/>
    <property type="molecule type" value="Genomic_DNA"/>
</dbReference>
<protein>
    <submittedName>
        <fullName evidence="1">Uncharacterized protein</fullName>
    </submittedName>
</protein>
<sequence>MCFCRSHFIPSHHSILTRYHNIVIVSTSIYFRAFRNNTLS</sequence>
<reference evidence="1" key="1">
    <citation type="journal article" date="2021" name="Proc. Natl. Acad. Sci. U.S.A.">
        <title>A Catalog of Tens of Thousands of Viruses from Human Metagenomes Reveals Hidden Associations with Chronic Diseases.</title>
        <authorList>
            <person name="Tisza M.J."/>
            <person name="Buck C.B."/>
        </authorList>
    </citation>
    <scope>NUCLEOTIDE SEQUENCE</scope>
    <source>
        <strain evidence="1">Ctkyp1</strain>
    </source>
</reference>